<keyword evidence="3 10" id="KW-1134">Transmembrane beta strand</keyword>
<evidence type="ECO:0000259" key="12">
    <source>
        <dbReference type="SMART" id="SM00965"/>
    </source>
</evidence>
<protein>
    <submittedName>
        <fullName evidence="13">SusC, outer membrane protein</fullName>
    </submittedName>
</protein>
<evidence type="ECO:0000256" key="1">
    <source>
        <dbReference type="ARBA" id="ARBA00004571"/>
    </source>
</evidence>
<dbReference type="PROSITE" id="PS52016">
    <property type="entry name" value="TONB_DEPENDENT_REC_3"/>
    <property type="match status" value="1"/>
</dbReference>
<dbReference type="InterPro" id="IPR037066">
    <property type="entry name" value="Plug_dom_sf"/>
</dbReference>
<keyword evidence="5 10" id="KW-0812">Transmembrane</keyword>
<dbReference type="InterPro" id="IPR000531">
    <property type="entry name" value="Beta-barrel_TonB"/>
</dbReference>
<sequence length="1109" mass="122000">MKKKWLTGHPYGDSLKKLMRIMRLTILLLFGCMLTVSANSYAQKTRLDINLSNTSIRDLFGYIEENSEFVFLYRNEDFNVNKKVVVNLKDATINQILDEALRGENVSYDVYERQIVIRKAGDVIINSQQKRDLSGTVKDVTGAPIPGATLLLKGTTIGALTDLDGKFKISIPGDAKTLVVSFVGMKAQEIALAGLSQVNVILEEETVGIEEVVAVGYGKNSRKNLSSAVTSVKSDELNKGAISDVGQLLQGKVSGLNVSSSGDPTRGTTIIMRGASTINSSQSPFYVIDGVPGADISLVTPDDILSVDVLKDAAATSIYGNRATNGVIMITTKKGNKDNEQIAYNGYFGVESVSNNLDMMNSDQLRSFLTKNNMSFSPEDDKNANTNWQKTIQRSAAISQSHNVSYSGGTNRSTYIASITYIDKQGVLISSGQNRLVARMSIEQKAFNDKVKFGLNVTNSNVRNTKVPQRNTALLQAAKYLPVSKPKNDDGTYYENFNHSGYFNPLAIIQQADDDSKISTLLGNFTTEVILPLGLKYNLNIAYQKNTSLNGEYYNSYYATNYNSAQFYNNPDPPANHYIINFGSNGLASRSTYQSKNVILENFVTWNKEIGKHNINAVVGYSWQEDEKGDGFSANNTNFPVDDVSYRNLALGNYSSVNGFIVNFGDAYAYQKTRLISDFARLNYDFSNKYMVQASIRRDGSSVFGANKEWGYFPSVSLAWRIDQEGFMKSQSVFKDLKLRGSYGITGNSTGFDAYTAQFIVGPLGTYYYQGKQIYAYGPNKAANPDLEWEKTATGNLGLDFTVLNGKLSGYVEVYNKKTTGMIYSYSVNPVMVPAGSITANGGEMSNKGIELSLTATPVKTNDFSWTTNVNLSHNKNVIEKLTNNLFIGGDSVRITQPDGGGQTGSTLQILKEGRPIGQFFTLEYAGKNSAGISQYVAKDGSLTTNPEIGTDYHYMGSPQPKVLIGWTNDFKYKNFDLNIFIRGVFGNKIFNATRADLFRPSTANTSNILVDVANESPTDINVYKYSSRFIENGSYVRLDNATLGYNFKNLGKSVKNLRLYVSGSNLFIITKYSGIDPEVEQGGIAPGVDSNNFYPKTRTVLFGVKASF</sequence>
<evidence type="ECO:0000256" key="2">
    <source>
        <dbReference type="ARBA" id="ARBA00022448"/>
    </source>
</evidence>
<keyword evidence="8 10" id="KW-0472">Membrane</keyword>
<dbReference type="GO" id="GO:0006826">
    <property type="term" value="P:iron ion transport"/>
    <property type="evidence" value="ECO:0007669"/>
    <property type="project" value="UniProtKB-KW"/>
</dbReference>
<evidence type="ECO:0000256" key="6">
    <source>
        <dbReference type="ARBA" id="ARBA00023004"/>
    </source>
</evidence>
<dbReference type="NCBIfam" id="TIGR04057">
    <property type="entry name" value="SusC_RagA_signa"/>
    <property type="match status" value="1"/>
</dbReference>
<dbReference type="RefSeq" id="WP_318347823.1">
    <property type="nucleotide sequence ID" value="NZ_AP018694.1"/>
</dbReference>
<dbReference type="InterPro" id="IPR039426">
    <property type="entry name" value="TonB-dep_rcpt-like"/>
</dbReference>
<comment type="subcellular location">
    <subcellularLocation>
        <location evidence="1 10">Cell outer membrane</location>
        <topology evidence="1 10">Multi-pass membrane protein</topology>
    </subcellularLocation>
</comment>
<dbReference type="AlphaFoldDB" id="A0A5K7SDB3"/>
<evidence type="ECO:0000256" key="7">
    <source>
        <dbReference type="ARBA" id="ARBA00023077"/>
    </source>
</evidence>
<evidence type="ECO:0000256" key="4">
    <source>
        <dbReference type="ARBA" id="ARBA00022496"/>
    </source>
</evidence>
<dbReference type="InterPro" id="IPR023996">
    <property type="entry name" value="TonB-dep_OMP_SusC/RagA"/>
</dbReference>
<evidence type="ECO:0000256" key="5">
    <source>
        <dbReference type="ARBA" id="ARBA00022692"/>
    </source>
</evidence>
<dbReference type="Gene3D" id="2.170.130.10">
    <property type="entry name" value="TonB-dependent receptor, plug domain"/>
    <property type="match status" value="1"/>
</dbReference>
<keyword evidence="6" id="KW-0408">Iron</keyword>
<evidence type="ECO:0000313" key="14">
    <source>
        <dbReference type="Proteomes" id="UP001193389"/>
    </source>
</evidence>
<dbReference type="Proteomes" id="UP001193389">
    <property type="component" value="Chromosome"/>
</dbReference>
<dbReference type="InterPro" id="IPR012910">
    <property type="entry name" value="Plug_dom"/>
</dbReference>
<evidence type="ECO:0000256" key="9">
    <source>
        <dbReference type="ARBA" id="ARBA00023237"/>
    </source>
</evidence>
<keyword evidence="4" id="KW-0406">Ion transport</keyword>
<evidence type="ECO:0000256" key="11">
    <source>
        <dbReference type="RuleBase" id="RU003357"/>
    </source>
</evidence>
<dbReference type="SUPFAM" id="SSF56935">
    <property type="entry name" value="Porins"/>
    <property type="match status" value="1"/>
</dbReference>
<comment type="similarity">
    <text evidence="10 11">Belongs to the TonB-dependent receptor family.</text>
</comment>
<evidence type="ECO:0000256" key="10">
    <source>
        <dbReference type="PROSITE-ProRule" id="PRU01360"/>
    </source>
</evidence>
<keyword evidence="14" id="KW-1185">Reference proteome</keyword>
<evidence type="ECO:0000256" key="3">
    <source>
        <dbReference type="ARBA" id="ARBA00022452"/>
    </source>
</evidence>
<keyword evidence="4" id="KW-0410">Iron transport</keyword>
<evidence type="ECO:0000256" key="8">
    <source>
        <dbReference type="ARBA" id="ARBA00023136"/>
    </source>
</evidence>
<organism evidence="13 14">
    <name type="scientific">Aquipluma nitroreducens</name>
    <dbReference type="NCBI Taxonomy" id="2010828"/>
    <lineage>
        <taxon>Bacteria</taxon>
        <taxon>Pseudomonadati</taxon>
        <taxon>Bacteroidota</taxon>
        <taxon>Bacteroidia</taxon>
        <taxon>Marinilabiliales</taxon>
        <taxon>Prolixibacteraceae</taxon>
        <taxon>Aquipluma</taxon>
    </lineage>
</organism>
<dbReference type="EMBL" id="AP018694">
    <property type="protein sequence ID" value="BBE19592.1"/>
    <property type="molecule type" value="Genomic_DNA"/>
</dbReference>
<keyword evidence="2 10" id="KW-0813">Transport</keyword>
<dbReference type="InterPro" id="IPR011662">
    <property type="entry name" value="Secretin/TonB_short_N"/>
</dbReference>
<feature type="domain" description="Secretin/TonB short N-terminal" evidence="12">
    <location>
        <begin position="69"/>
        <end position="120"/>
    </location>
</feature>
<dbReference type="Pfam" id="PF00593">
    <property type="entry name" value="TonB_dep_Rec_b-barrel"/>
    <property type="match status" value="1"/>
</dbReference>
<reference evidence="13" key="1">
    <citation type="journal article" date="2020" name="Int. J. Syst. Evol. Microbiol.">
        <title>Aquipluma nitroreducens gen. nov. sp. nov., a novel facultatively anaerobic bacterium isolated from a freshwater lake.</title>
        <authorList>
            <person name="Watanabe M."/>
            <person name="Kojima H."/>
            <person name="Fukui M."/>
        </authorList>
    </citation>
    <scope>NUCLEOTIDE SEQUENCE</scope>
    <source>
        <strain evidence="13">MeG22</strain>
    </source>
</reference>
<dbReference type="Pfam" id="PF07715">
    <property type="entry name" value="Plug"/>
    <property type="match status" value="1"/>
</dbReference>
<gene>
    <name evidence="13" type="ORF">AQPE_3778</name>
</gene>
<dbReference type="Gene3D" id="2.40.170.20">
    <property type="entry name" value="TonB-dependent receptor, beta-barrel domain"/>
    <property type="match status" value="1"/>
</dbReference>
<accession>A0A5K7SDB3</accession>
<dbReference type="Gene3D" id="2.60.40.1120">
    <property type="entry name" value="Carboxypeptidase-like, regulatory domain"/>
    <property type="match status" value="1"/>
</dbReference>
<keyword evidence="9 10" id="KW-0998">Cell outer membrane</keyword>
<name>A0A5K7SDB3_9BACT</name>
<dbReference type="NCBIfam" id="TIGR04056">
    <property type="entry name" value="OMP_RagA_SusC"/>
    <property type="match status" value="1"/>
</dbReference>
<dbReference type="SUPFAM" id="SSF49464">
    <property type="entry name" value="Carboxypeptidase regulatory domain-like"/>
    <property type="match status" value="1"/>
</dbReference>
<dbReference type="GO" id="GO:0009279">
    <property type="term" value="C:cell outer membrane"/>
    <property type="evidence" value="ECO:0007669"/>
    <property type="project" value="UniProtKB-SubCell"/>
</dbReference>
<dbReference type="InterPro" id="IPR036942">
    <property type="entry name" value="Beta-barrel_TonB_sf"/>
</dbReference>
<dbReference type="SMART" id="SM00965">
    <property type="entry name" value="STN"/>
    <property type="match status" value="1"/>
</dbReference>
<dbReference type="InterPro" id="IPR008969">
    <property type="entry name" value="CarboxyPept-like_regulatory"/>
</dbReference>
<dbReference type="KEGG" id="anf:AQPE_3778"/>
<dbReference type="Pfam" id="PF13715">
    <property type="entry name" value="CarbopepD_reg_2"/>
    <property type="match status" value="1"/>
</dbReference>
<dbReference type="InterPro" id="IPR023997">
    <property type="entry name" value="TonB-dep_OMP_SusC/RagA_CS"/>
</dbReference>
<keyword evidence="7 11" id="KW-0798">TonB box</keyword>
<dbReference type="Pfam" id="PF07660">
    <property type="entry name" value="STN"/>
    <property type="match status" value="1"/>
</dbReference>
<evidence type="ECO:0000313" key="13">
    <source>
        <dbReference type="EMBL" id="BBE19592.1"/>
    </source>
</evidence>
<proteinExistence type="inferred from homology"/>